<evidence type="ECO:0000256" key="3">
    <source>
        <dbReference type="ARBA" id="ARBA00022840"/>
    </source>
</evidence>
<feature type="compositionally biased region" description="Basic and acidic residues" evidence="8">
    <location>
        <begin position="68"/>
        <end position="80"/>
    </location>
</feature>
<feature type="compositionally biased region" description="Basic and acidic residues" evidence="8">
    <location>
        <begin position="158"/>
        <end position="173"/>
    </location>
</feature>
<feature type="compositionally biased region" description="Pro residues" evidence="8">
    <location>
        <begin position="551"/>
        <end position="585"/>
    </location>
</feature>
<feature type="region of interest" description="Disordered" evidence="8">
    <location>
        <begin position="1"/>
        <end position="200"/>
    </location>
</feature>
<dbReference type="GO" id="GO:0003777">
    <property type="term" value="F:microtubule motor activity"/>
    <property type="evidence" value="ECO:0007669"/>
    <property type="project" value="InterPro"/>
</dbReference>
<sequence>MKSKGNSRSSSTSKAPDPNLPDFGKQASVIRSPSNFSQGLYSADQYHDSSRVGGSQLVDRNNGNYQQRSEKNSDYSERKNLQQRYVDENVMPPSRNLPKNNGEMNEIRSGKSVQFSDDLNENVSRTSNHSNQGQQQRNVENSQRNYNSDSNLVIGHNTPKEPTHNQSYPREDQPMQDSNNLSVNNPNSEYKFPDSEEEDDQLDLDDIDSVYEGNDAYLCYLMTDDGGMAGPLRLDINDVQVGLPSQVGVKDDEQGMRNRQTGSHGLNEFSSRSHSMLTLTIDTEQQDPDDENLYLTKRGKLTFVDLAGSEKVKDSESSDMTLKESNNINRSLLVLGNCISSLGDPKKRQGHIPYRDSKLTKLLADSLGGNGVTLMIACVTPSSHHVHETINTLRYASRAKKIKTKPIVKMDPREKLILSLKREIKILRNENGYLRQQLEFPAKPKGELQKSNDEKFMKFLKTQGKETNDPKTNVKGGTEEGLYEMLQEYMIENESLRTENSEMHQAKDKVKREQQLMYRENERLTKVIEKLEREINGRSGGGNGGWQRQPNGPPPQRQVNGPPPPRQVNGPPPPRQSGGPPPHQNLPPEQYYDQGPPPPRQGGNKPPPNNQWKGTPPQRPINNRPPPDQYIPGPSPQAGRGKQSTPPGGPKRPPHRLADPIARTANIPPEYIQNGIGGYPDDGYMSPRGRPSPLHNGPIRQESPARYNDSRRSSQVSTSDSIRSMNAKLKQEIYDLEGEIEHHHNVNQRAKSIYGSQASMRSGPR</sequence>
<evidence type="ECO:0000256" key="2">
    <source>
        <dbReference type="ARBA" id="ARBA00022741"/>
    </source>
</evidence>
<dbReference type="GO" id="GO:0051231">
    <property type="term" value="P:spindle elongation"/>
    <property type="evidence" value="ECO:0007669"/>
    <property type="project" value="TreeGrafter"/>
</dbReference>
<feature type="region of interest" description="Disordered" evidence="8">
    <location>
        <begin position="743"/>
        <end position="765"/>
    </location>
</feature>
<dbReference type="InterPro" id="IPR027640">
    <property type="entry name" value="Kinesin-like_fam"/>
</dbReference>
<dbReference type="EnsemblMetazoa" id="G23651.3">
    <property type="protein sequence ID" value="G23651.3:cds"/>
    <property type="gene ID" value="G23651"/>
</dbReference>
<evidence type="ECO:0000313" key="10">
    <source>
        <dbReference type="EnsemblMetazoa" id="G23651.3:cds"/>
    </source>
</evidence>
<feature type="compositionally biased region" description="Pro residues" evidence="8">
    <location>
        <begin position="595"/>
        <end position="609"/>
    </location>
</feature>
<dbReference type="PROSITE" id="PS50067">
    <property type="entry name" value="KINESIN_MOTOR_2"/>
    <property type="match status" value="1"/>
</dbReference>
<evidence type="ECO:0000256" key="8">
    <source>
        <dbReference type="SAM" id="MobiDB-lite"/>
    </source>
</evidence>
<dbReference type="PANTHER" id="PTHR47969:SF33">
    <property type="entry name" value="KINESIN-LIKE PROTEIN"/>
    <property type="match status" value="1"/>
</dbReference>
<feature type="coiled-coil region" evidence="7">
    <location>
        <begin position="486"/>
        <end position="534"/>
    </location>
</feature>
<dbReference type="GO" id="GO:0008017">
    <property type="term" value="F:microtubule binding"/>
    <property type="evidence" value="ECO:0007669"/>
    <property type="project" value="InterPro"/>
</dbReference>
<feature type="domain" description="Kinesin motor" evidence="9">
    <location>
        <begin position="253"/>
        <end position="402"/>
    </location>
</feature>
<feature type="compositionally biased region" description="Polar residues" evidence="8">
    <location>
        <begin position="111"/>
        <end position="151"/>
    </location>
</feature>
<feature type="compositionally biased region" description="Low complexity" evidence="8">
    <location>
        <begin position="1"/>
        <end position="14"/>
    </location>
</feature>
<feature type="region of interest" description="Disordered" evidence="8">
    <location>
        <begin position="535"/>
        <end position="724"/>
    </location>
</feature>
<protein>
    <recommendedName>
        <fullName evidence="6">Kinesin-like protein</fullName>
    </recommendedName>
</protein>
<dbReference type="SMART" id="SM00129">
    <property type="entry name" value="KISc"/>
    <property type="match status" value="1"/>
</dbReference>
<feature type="compositionally biased region" description="Polar residues" evidence="8">
    <location>
        <begin position="58"/>
        <end position="67"/>
    </location>
</feature>
<dbReference type="GO" id="GO:0007018">
    <property type="term" value="P:microtubule-based movement"/>
    <property type="evidence" value="ECO:0007669"/>
    <property type="project" value="InterPro"/>
</dbReference>
<dbReference type="InterPro" id="IPR001752">
    <property type="entry name" value="Kinesin_motor_dom"/>
</dbReference>
<dbReference type="InterPro" id="IPR036961">
    <property type="entry name" value="Kinesin_motor_dom_sf"/>
</dbReference>
<evidence type="ECO:0000259" key="9">
    <source>
        <dbReference type="PROSITE" id="PS50067"/>
    </source>
</evidence>
<dbReference type="Gene3D" id="3.40.850.10">
    <property type="entry name" value="Kinesin motor domain"/>
    <property type="match status" value="1"/>
</dbReference>
<comment type="similarity">
    <text evidence="5 6">Belongs to the TRAFAC class myosin-kinesin ATPase superfamily. Kinesin family.</text>
</comment>
<proteinExistence type="inferred from homology"/>
<dbReference type="GO" id="GO:0005875">
    <property type="term" value="C:microtubule associated complex"/>
    <property type="evidence" value="ECO:0007669"/>
    <property type="project" value="TreeGrafter"/>
</dbReference>
<keyword evidence="6" id="KW-0493">Microtubule</keyword>
<feature type="compositionally biased region" description="Polar residues" evidence="8">
    <location>
        <begin position="175"/>
        <end position="188"/>
    </location>
</feature>
<dbReference type="Proteomes" id="UP000005408">
    <property type="component" value="Unassembled WGS sequence"/>
</dbReference>
<feature type="compositionally biased region" description="Polar residues" evidence="8">
    <location>
        <begin position="29"/>
        <end position="40"/>
    </location>
</feature>
<keyword evidence="11" id="KW-1185">Reference proteome</keyword>
<evidence type="ECO:0000256" key="6">
    <source>
        <dbReference type="RuleBase" id="RU000394"/>
    </source>
</evidence>
<organism evidence="10 11">
    <name type="scientific">Magallana gigas</name>
    <name type="common">Pacific oyster</name>
    <name type="synonym">Crassostrea gigas</name>
    <dbReference type="NCBI Taxonomy" id="29159"/>
    <lineage>
        <taxon>Eukaryota</taxon>
        <taxon>Metazoa</taxon>
        <taxon>Spiralia</taxon>
        <taxon>Lophotrochozoa</taxon>
        <taxon>Mollusca</taxon>
        <taxon>Bivalvia</taxon>
        <taxon>Autobranchia</taxon>
        <taxon>Pteriomorphia</taxon>
        <taxon>Ostreida</taxon>
        <taxon>Ostreoidea</taxon>
        <taxon>Ostreidae</taxon>
        <taxon>Magallana</taxon>
    </lineage>
</organism>
<keyword evidence="4" id="KW-0963">Cytoplasm</keyword>
<comment type="subcellular location">
    <subcellularLocation>
        <location evidence="1">Cytoplasm</location>
        <location evidence="1">Cytoskeleton</location>
    </subcellularLocation>
</comment>
<dbReference type="InterPro" id="IPR027417">
    <property type="entry name" value="P-loop_NTPase"/>
</dbReference>
<keyword evidence="3 6" id="KW-0067">ATP-binding</keyword>
<comment type="caution">
    <text evidence="5">Lacks conserved residue(s) required for the propagation of feature annotation.</text>
</comment>
<keyword evidence="4" id="KW-0206">Cytoskeleton</keyword>
<dbReference type="GO" id="GO:0005874">
    <property type="term" value="C:microtubule"/>
    <property type="evidence" value="ECO:0007669"/>
    <property type="project" value="UniProtKB-KW"/>
</dbReference>
<dbReference type="PROSITE" id="PS00411">
    <property type="entry name" value="KINESIN_MOTOR_1"/>
    <property type="match status" value="1"/>
</dbReference>
<accession>A0A8W8KLE0</accession>
<keyword evidence="6" id="KW-0505">Motor protein</keyword>
<name>A0A8W8KLE0_MAGGI</name>
<dbReference type="SUPFAM" id="SSF52540">
    <property type="entry name" value="P-loop containing nucleoside triphosphate hydrolases"/>
    <property type="match status" value="1"/>
</dbReference>
<keyword evidence="7" id="KW-0175">Coiled coil</keyword>
<dbReference type="GO" id="GO:0005524">
    <property type="term" value="F:ATP binding"/>
    <property type="evidence" value="ECO:0007669"/>
    <property type="project" value="UniProtKB-KW"/>
</dbReference>
<dbReference type="AlphaFoldDB" id="A0A8W8KLE0"/>
<evidence type="ECO:0000256" key="7">
    <source>
        <dbReference type="SAM" id="Coils"/>
    </source>
</evidence>
<keyword evidence="2 6" id="KW-0547">Nucleotide-binding</keyword>
<evidence type="ECO:0000256" key="5">
    <source>
        <dbReference type="PROSITE-ProRule" id="PRU00283"/>
    </source>
</evidence>
<reference evidence="10" key="1">
    <citation type="submission" date="2022-08" db="UniProtKB">
        <authorList>
            <consortium name="EnsemblMetazoa"/>
        </authorList>
    </citation>
    <scope>IDENTIFICATION</scope>
    <source>
        <strain evidence="10">05x7-T-G4-1.051#20</strain>
    </source>
</reference>
<feature type="compositionally biased region" description="Low complexity" evidence="8">
    <location>
        <begin position="713"/>
        <end position="724"/>
    </location>
</feature>
<dbReference type="InterPro" id="IPR019821">
    <property type="entry name" value="Kinesin_motor_CS"/>
</dbReference>
<dbReference type="Pfam" id="PF00225">
    <property type="entry name" value="Kinesin"/>
    <property type="match status" value="1"/>
</dbReference>
<feature type="compositionally biased region" description="Polar residues" evidence="8">
    <location>
        <begin position="747"/>
        <end position="765"/>
    </location>
</feature>
<feature type="compositionally biased region" description="Pro residues" evidence="8">
    <location>
        <begin position="617"/>
        <end position="635"/>
    </location>
</feature>
<evidence type="ECO:0000256" key="1">
    <source>
        <dbReference type="ARBA" id="ARBA00004245"/>
    </source>
</evidence>
<dbReference type="GO" id="GO:0007052">
    <property type="term" value="P:mitotic spindle organization"/>
    <property type="evidence" value="ECO:0007669"/>
    <property type="project" value="TreeGrafter"/>
</dbReference>
<evidence type="ECO:0000313" key="11">
    <source>
        <dbReference type="Proteomes" id="UP000005408"/>
    </source>
</evidence>
<dbReference type="PANTHER" id="PTHR47969">
    <property type="entry name" value="CHROMOSOME-ASSOCIATED KINESIN KIF4A-RELATED"/>
    <property type="match status" value="1"/>
</dbReference>
<evidence type="ECO:0000256" key="4">
    <source>
        <dbReference type="ARBA" id="ARBA00023212"/>
    </source>
</evidence>
<dbReference type="PRINTS" id="PR00380">
    <property type="entry name" value="KINESINHEAVY"/>
</dbReference>